<feature type="domain" description="TRASH" evidence="3">
    <location>
        <begin position="49"/>
        <end position="88"/>
    </location>
</feature>
<keyword evidence="1" id="KW-0408">Iron</keyword>
<organism evidence="4 5">
    <name type="scientific">Desulforapulum autotrophicum (strain ATCC 43914 / DSM 3382 / VKM B-1955 / HRM2)</name>
    <name type="common">Desulfobacterium autotrophicum</name>
    <dbReference type="NCBI Taxonomy" id="177437"/>
    <lineage>
        <taxon>Bacteria</taxon>
        <taxon>Pseudomonadati</taxon>
        <taxon>Thermodesulfobacteriota</taxon>
        <taxon>Desulfobacteria</taxon>
        <taxon>Desulfobacterales</taxon>
        <taxon>Desulfobacteraceae</taxon>
        <taxon>Desulforapulum</taxon>
    </lineage>
</organism>
<dbReference type="KEGG" id="dat:HRM2_14510"/>
<evidence type="ECO:0000259" key="3">
    <source>
        <dbReference type="SMART" id="SM00746"/>
    </source>
</evidence>
<dbReference type="AlphaFoldDB" id="C0Q9J6"/>
<dbReference type="PANTHER" id="PTHR41247">
    <property type="entry name" value="HTH-TYPE TRANSCRIPTIONAL REPRESSOR YCNK"/>
    <property type="match status" value="1"/>
</dbReference>
<keyword evidence="2" id="KW-0732">Signal</keyword>
<protein>
    <recommendedName>
        <fullName evidence="3">TRASH domain-containing protein</fullName>
    </recommendedName>
</protein>
<dbReference type="eggNOG" id="COG4314">
    <property type="taxonomic scope" value="Bacteria"/>
</dbReference>
<dbReference type="HOGENOM" id="CLU_865261_0_0_7"/>
<reference evidence="4 5" key="1">
    <citation type="journal article" date="2009" name="Environ. Microbiol.">
        <title>Genome sequence of Desulfobacterium autotrophicum HRM2, a marine sulfate reducer oxidizing organic carbon completely to carbon dioxide.</title>
        <authorList>
            <person name="Strittmatter A.W."/>
            <person name="Liesegang H."/>
            <person name="Rabus R."/>
            <person name="Decker I."/>
            <person name="Amann J."/>
            <person name="Andres S."/>
            <person name="Henne A."/>
            <person name="Fricke W.F."/>
            <person name="Martinez-Arias R."/>
            <person name="Bartels D."/>
            <person name="Goesmann A."/>
            <person name="Krause L."/>
            <person name="Puehler A."/>
            <person name="Klenk H.P."/>
            <person name="Richter M."/>
            <person name="Schuler M."/>
            <person name="Gloeckner F.O."/>
            <person name="Meyerdierks A."/>
            <person name="Gottschalk G."/>
            <person name="Amann R."/>
        </authorList>
    </citation>
    <scope>NUCLEOTIDE SEQUENCE [LARGE SCALE GENOMIC DNA]</scope>
    <source>
        <strain evidence="5">ATCC 43914 / DSM 3382 / HRM2</strain>
    </source>
</reference>
<dbReference type="OrthoDB" id="982633at2"/>
<keyword evidence="1" id="KW-0411">Iron-sulfur</keyword>
<name>C0Q9J6_DESAH</name>
<feature type="chain" id="PRO_5002900488" description="TRASH domain-containing protein" evidence="2">
    <location>
        <begin position="30"/>
        <end position="321"/>
    </location>
</feature>
<sequence length="321" mass="35551">MKPIKRRQFLKTISLTPLSLAVFLPGVNAMDCKVLHPLMPPQNEFQGQCPICGMVRPMWARTWITFKPYQGVDQVCSFHCLADWIIKTGESPTDVMLSVYHEPGKMIPAGEAFIVMGSTAAGTMSPVSKIVFDDKAKAVEFAKQCGGEVLDFPNALAAAKSSVLKENKMVKERQIKKGKIVEPSPTDRCPVCNMFPARYPHGKSQLQLKNGKTFHFCSTQCLFAFLGNQSLYLEKPVEPFLIWVVDRNSGIWTSGRTAFYVIGSSKIFGPMGYEAFPFNSMGEATQFAAENGGMVAGYGEVTIEKIVPGWRYPLEVIKIAE</sequence>
<dbReference type="PROSITE" id="PS51318">
    <property type="entry name" value="TAT"/>
    <property type="match status" value="1"/>
</dbReference>
<evidence type="ECO:0000256" key="2">
    <source>
        <dbReference type="SAM" id="SignalP"/>
    </source>
</evidence>
<dbReference type="SMART" id="SM00746">
    <property type="entry name" value="TRASH"/>
    <property type="match status" value="2"/>
</dbReference>
<feature type="domain" description="TRASH" evidence="3">
    <location>
        <begin position="189"/>
        <end position="229"/>
    </location>
</feature>
<gene>
    <name evidence="4" type="ordered locus">HRM2_14510</name>
</gene>
<evidence type="ECO:0000313" key="4">
    <source>
        <dbReference type="EMBL" id="ACN14560.1"/>
    </source>
</evidence>
<dbReference type="GO" id="GO:0051536">
    <property type="term" value="F:iron-sulfur cluster binding"/>
    <property type="evidence" value="ECO:0007669"/>
    <property type="project" value="UniProtKB-KW"/>
</dbReference>
<evidence type="ECO:0000256" key="1">
    <source>
        <dbReference type="ARBA" id="ARBA00023014"/>
    </source>
</evidence>
<dbReference type="InterPro" id="IPR011017">
    <property type="entry name" value="TRASH_dom"/>
</dbReference>
<accession>C0Q9J6</accession>
<dbReference type="STRING" id="177437.HRM2_14510"/>
<dbReference type="SUPFAM" id="SSF160387">
    <property type="entry name" value="NosL/MerB-like"/>
    <property type="match status" value="2"/>
</dbReference>
<dbReference type="PANTHER" id="PTHR41247:SF1">
    <property type="entry name" value="HTH-TYPE TRANSCRIPTIONAL REPRESSOR YCNK"/>
    <property type="match status" value="1"/>
</dbReference>
<evidence type="ECO:0000313" key="5">
    <source>
        <dbReference type="Proteomes" id="UP000000442"/>
    </source>
</evidence>
<dbReference type="Gene3D" id="3.30.70.2050">
    <property type="match status" value="2"/>
</dbReference>
<keyword evidence="5" id="KW-1185">Reference proteome</keyword>
<dbReference type="EMBL" id="CP001087">
    <property type="protein sequence ID" value="ACN14560.1"/>
    <property type="molecule type" value="Genomic_DNA"/>
</dbReference>
<dbReference type="Proteomes" id="UP000000442">
    <property type="component" value="Chromosome"/>
</dbReference>
<proteinExistence type="predicted"/>
<dbReference type="InterPro" id="IPR006311">
    <property type="entry name" value="TAT_signal"/>
</dbReference>
<dbReference type="Pfam" id="PF05573">
    <property type="entry name" value="NosL"/>
    <property type="match status" value="2"/>
</dbReference>
<dbReference type="RefSeq" id="WP_015903347.1">
    <property type="nucleotide sequence ID" value="NC_012108.1"/>
</dbReference>
<dbReference type="InterPro" id="IPR008719">
    <property type="entry name" value="N2O_reductase_NosL"/>
</dbReference>
<feature type="signal peptide" evidence="2">
    <location>
        <begin position="1"/>
        <end position="29"/>
    </location>
</feature>
<keyword evidence="1" id="KW-0479">Metal-binding</keyword>